<evidence type="ECO:0000313" key="15">
    <source>
        <dbReference type="Proteomes" id="UP000177208"/>
    </source>
</evidence>
<dbReference type="CDD" id="cd03785">
    <property type="entry name" value="GT28_MurG"/>
    <property type="match status" value="1"/>
</dbReference>
<comment type="subcellular location">
    <subcellularLocation>
        <location evidence="10">Cell membrane</location>
        <topology evidence="10">Peripheral membrane protein</topology>
        <orientation evidence="10">Cytoplasmic side</orientation>
    </subcellularLocation>
</comment>
<dbReference type="EC" id="2.4.1.227" evidence="10"/>
<sequence>MKIAVTGGHLSPALAVSEELKAKAEIVFIGRKYDFDKSNAFSLEYREITKLGVLFYHLNTGRFTRIFNLAFLINLIKVPIGFFQALSILLTEKPDLILSFGGYISFPVCSVGYLLGIPVFIHEQTVKPGLANRLLAGPAKKIFLAFPQTKQYFPVNKVVVSGNPVRRQLLRVVRKPFEINKTQPVIYITGGSLGSHSINQIIEKIITKLLSEYILIHQTGQSAKYRDWQKLLRIKAKLPSRLKKNYFLKRHFYSEELGYIYSISDLVVGRSGANTFFELIAWKKPAVLIPLPWSANQEQLKHAELLAGAGVAEIFPQNNPADELFSLIGKVQANLKDYKKNYKKVELLYEDNAARIIVKTILAQITAKV</sequence>
<feature type="binding site" evidence="10">
    <location>
        <position position="192"/>
    </location>
    <ligand>
        <name>UDP-N-acetyl-alpha-D-glucosamine</name>
        <dbReference type="ChEBI" id="CHEBI:57705"/>
    </ligand>
</feature>
<dbReference type="GO" id="GO:0008360">
    <property type="term" value="P:regulation of cell shape"/>
    <property type="evidence" value="ECO:0007669"/>
    <property type="project" value="UniProtKB-KW"/>
</dbReference>
<dbReference type="InterPro" id="IPR004276">
    <property type="entry name" value="GlycoTrans_28_N"/>
</dbReference>
<comment type="similarity">
    <text evidence="10">Belongs to the glycosyltransferase 28 family. MurG subfamily.</text>
</comment>
<dbReference type="InterPro" id="IPR007235">
    <property type="entry name" value="Glyco_trans_28_C"/>
</dbReference>
<dbReference type="GO" id="GO:0009252">
    <property type="term" value="P:peptidoglycan biosynthetic process"/>
    <property type="evidence" value="ECO:0007669"/>
    <property type="project" value="UniProtKB-UniRule"/>
</dbReference>
<feature type="domain" description="Glycosyl transferase family 28 C-terminal" evidence="13">
    <location>
        <begin position="185"/>
        <end position="345"/>
    </location>
</feature>
<evidence type="ECO:0000256" key="5">
    <source>
        <dbReference type="ARBA" id="ARBA00022960"/>
    </source>
</evidence>
<dbReference type="Gene3D" id="3.40.50.2000">
    <property type="entry name" value="Glycogen Phosphorylase B"/>
    <property type="match status" value="2"/>
</dbReference>
<evidence type="ECO:0000256" key="4">
    <source>
        <dbReference type="ARBA" id="ARBA00022679"/>
    </source>
</evidence>
<dbReference type="UniPathway" id="UPA00219"/>
<proteinExistence type="inferred from homology"/>
<evidence type="ECO:0000256" key="11">
    <source>
        <dbReference type="SAM" id="Phobius"/>
    </source>
</evidence>
<organism evidence="14 15">
    <name type="scientific">Candidatus Roizmanbacteria bacterium RIFCSPHIGHO2_01_FULL_39_12c</name>
    <dbReference type="NCBI Taxonomy" id="1802031"/>
    <lineage>
        <taxon>Bacteria</taxon>
        <taxon>Candidatus Roizmaniibacteriota</taxon>
    </lineage>
</organism>
<comment type="caution">
    <text evidence="14">The sequence shown here is derived from an EMBL/GenBank/DDBJ whole genome shotgun (WGS) entry which is preliminary data.</text>
</comment>
<keyword evidence="4 10" id="KW-0808">Transferase</keyword>
<keyword evidence="5 10" id="KW-0133">Cell shape</keyword>
<evidence type="ECO:0000256" key="6">
    <source>
        <dbReference type="ARBA" id="ARBA00022984"/>
    </source>
</evidence>
<keyword evidence="2 10" id="KW-0132">Cell division</keyword>
<dbReference type="GO" id="GO:0005886">
    <property type="term" value="C:plasma membrane"/>
    <property type="evidence" value="ECO:0007669"/>
    <property type="project" value="UniProtKB-SubCell"/>
</dbReference>
<dbReference type="GO" id="GO:0051301">
    <property type="term" value="P:cell division"/>
    <property type="evidence" value="ECO:0007669"/>
    <property type="project" value="UniProtKB-KW"/>
</dbReference>
<dbReference type="SUPFAM" id="SSF53756">
    <property type="entry name" value="UDP-Glycosyltransferase/glycogen phosphorylase"/>
    <property type="match status" value="1"/>
</dbReference>
<keyword evidence="11" id="KW-0812">Transmembrane</keyword>
<evidence type="ECO:0000256" key="2">
    <source>
        <dbReference type="ARBA" id="ARBA00022618"/>
    </source>
</evidence>
<feature type="binding site" evidence="10">
    <location>
        <position position="299"/>
    </location>
    <ligand>
        <name>UDP-N-acetyl-alpha-D-glucosamine</name>
        <dbReference type="ChEBI" id="CHEBI:57705"/>
    </ligand>
</feature>
<keyword evidence="3 10" id="KW-0328">Glycosyltransferase</keyword>
<name>A0A1F7GEK7_9BACT</name>
<keyword evidence="9 10" id="KW-0961">Cell wall biogenesis/degradation</keyword>
<dbReference type="EMBL" id="MFZG01000009">
    <property type="protein sequence ID" value="OGK17338.1"/>
    <property type="molecule type" value="Genomic_DNA"/>
</dbReference>
<dbReference type="GO" id="GO:0050511">
    <property type="term" value="F:undecaprenyldiphospho-muramoylpentapeptide beta-N-acetylglucosaminyltransferase activity"/>
    <property type="evidence" value="ECO:0007669"/>
    <property type="project" value="UniProtKB-UniRule"/>
</dbReference>
<evidence type="ECO:0000256" key="3">
    <source>
        <dbReference type="ARBA" id="ARBA00022676"/>
    </source>
</evidence>
<keyword evidence="1 10" id="KW-1003">Cell membrane</keyword>
<comment type="caution">
    <text evidence="10">Lacks conserved residue(s) required for the propagation of feature annotation.</text>
</comment>
<gene>
    <name evidence="10" type="primary">murG</name>
    <name evidence="14" type="ORF">A2774_04015</name>
</gene>
<evidence type="ECO:0000256" key="7">
    <source>
        <dbReference type="ARBA" id="ARBA00023136"/>
    </source>
</evidence>
<keyword evidence="6 10" id="KW-0573">Peptidoglycan synthesis</keyword>
<protein>
    <recommendedName>
        <fullName evidence="10">UDP-N-acetylglucosamine--N-acetylmuramyl-(pentapeptide) pyrophosphoryl-undecaprenol N-acetylglucosamine transferase</fullName>
        <ecNumber evidence="10">2.4.1.227</ecNumber>
    </recommendedName>
    <alternativeName>
        <fullName evidence="10">Undecaprenyl-PP-MurNAc-pentapeptide-UDPGlcNAc GlcNAc transferase</fullName>
    </alternativeName>
</protein>
<accession>A0A1F7GEK7</accession>
<dbReference type="PANTHER" id="PTHR21015">
    <property type="entry name" value="UDP-N-ACETYLGLUCOSAMINE--N-ACETYLMURAMYL-(PENTAPEPTIDE) PYROPHOSPHORYL-UNDECAPRENOL N-ACETYLGLUCOSAMINE TRANSFERASE 1"/>
    <property type="match status" value="1"/>
</dbReference>
<reference evidence="14 15" key="1">
    <citation type="journal article" date="2016" name="Nat. Commun.">
        <title>Thousands of microbial genomes shed light on interconnected biogeochemical processes in an aquifer system.</title>
        <authorList>
            <person name="Anantharaman K."/>
            <person name="Brown C.T."/>
            <person name="Hug L.A."/>
            <person name="Sharon I."/>
            <person name="Castelle C.J."/>
            <person name="Probst A.J."/>
            <person name="Thomas B.C."/>
            <person name="Singh A."/>
            <person name="Wilkins M.J."/>
            <person name="Karaoz U."/>
            <person name="Brodie E.L."/>
            <person name="Williams K.H."/>
            <person name="Hubbard S.S."/>
            <person name="Banfield J.F."/>
        </authorList>
    </citation>
    <scope>NUCLEOTIDE SEQUENCE [LARGE SCALE GENOMIC DNA]</scope>
</reference>
<dbReference type="HAMAP" id="MF_00033">
    <property type="entry name" value="MurG"/>
    <property type="match status" value="1"/>
</dbReference>
<dbReference type="GO" id="GO:0005975">
    <property type="term" value="P:carbohydrate metabolic process"/>
    <property type="evidence" value="ECO:0007669"/>
    <property type="project" value="InterPro"/>
</dbReference>
<evidence type="ECO:0000259" key="13">
    <source>
        <dbReference type="Pfam" id="PF04101"/>
    </source>
</evidence>
<evidence type="ECO:0000256" key="9">
    <source>
        <dbReference type="ARBA" id="ARBA00023316"/>
    </source>
</evidence>
<evidence type="ECO:0000256" key="10">
    <source>
        <dbReference type="HAMAP-Rule" id="MF_00033"/>
    </source>
</evidence>
<comment type="pathway">
    <text evidence="10">Cell wall biogenesis; peptidoglycan biosynthesis.</text>
</comment>
<dbReference type="InterPro" id="IPR006009">
    <property type="entry name" value="GlcNAc_MurG"/>
</dbReference>
<feature type="binding site" evidence="10">
    <location>
        <position position="166"/>
    </location>
    <ligand>
        <name>UDP-N-acetyl-alpha-D-glucosamine</name>
        <dbReference type="ChEBI" id="CHEBI:57705"/>
    </ligand>
</feature>
<feature type="domain" description="Glycosyltransferase family 28 N-terminal" evidence="12">
    <location>
        <begin position="6"/>
        <end position="143"/>
    </location>
</feature>
<evidence type="ECO:0000313" key="14">
    <source>
        <dbReference type="EMBL" id="OGK17338.1"/>
    </source>
</evidence>
<evidence type="ECO:0000256" key="8">
    <source>
        <dbReference type="ARBA" id="ARBA00023306"/>
    </source>
</evidence>
<dbReference type="Proteomes" id="UP000177208">
    <property type="component" value="Unassembled WGS sequence"/>
</dbReference>
<feature type="transmembrane region" description="Helical" evidence="11">
    <location>
        <begin position="96"/>
        <end position="121"/>
    </location>
</feature>
<feature type="transmembrane region" description="Helical" evidence="11">
    <location>
        <begin position="66"/>
        <end position="90"/>
    </location>
</feature>
<dbReference type="GO" id="GO:0071555">
    <property type="term" value="P:cell wall organization"/>
    <property type="evidence" value="ECO:0007669"/>
    <property type="project" value="UniProtKB-KW"/>
</dbReference>
<keyword evidence="11" id="KW-1133">Transmembrane helix</keyword>
<dbReference type="AlphaFoldDB" id="A0A1F7GEK7"/>
<dbReference type="GO" id="GO:0051991">
    <property type="term" value="F:UDP-N-acetyl-D-glucosamine:N-acetylmuramoyl-L-alanyl-D-glutamyl-meso-2,6-diaminopimelyl-D-alanyl-D-alanine-diphosphoundecaprenol 4-beta-N-acetylglucosaminlytransferase activity"/>
    <property type="evidence" value="ECO:0007669"/>
    <property type="project" value="RHEA"/>
</dbReference>
<dbReference type="Pfam" id="PF03033">
    <property type="entry name" value="Glyco_transf_28"/>
    <property type="match status" value="1"/>
</dbReference>
<dbReference type="Pfam" id="PF04101">
    <property type="entry name" value="Glyco_tran_28_C"/>
    <property type="match status" value="1"/>
</dbReference>
<comment type="function">
    <text evidence="10">Cell wall formation. Catalyzes the transfer of a GlcNAc subunit on undecaprenyl-pyrophosphoryl-MurNAc-pentapeptide (lipid intermediate I) to form undecaprenyl-pyrophosphoryl-MurNAc-(pentapeptide)GlcNAc (lipid intermediate II).</text>
</comment>
<evidence type="ECO:0000256" key="1">
    <source>
        <dbReference type="ARBA" id="ARBA00022475"/>
    </source>
</evidence>
<feature type="binding site" evidence="10">
    <location>
        <begin position="6"/>
        <end position="8"/>
    </location>
    <ligand>
        <name>UDP-N-acetyl-alpha-D-glucosamine</name>
        <dbReference type="ChEBI" id="CHEBI:57705"/>
    </ligand>
</feature>
<keyword evidence="7 10" id="KW-0472">Membrane</keyword>
<comment type="catalytic activity">
    <reaction evidence="10">
        <text>di-trans,octa-cis-undecaprenyl diphospho-N-acetyl-alpha-D-muramoyl-L-alanyl-D-glutamyl-meso-2,6-diaminopimeloyl-D-alanyl-D-alanine + UDP-N-acetyl-alpha-D-glucosamine = di-trans,octa-cis-undecaprenyl diphospho-[N-acetyl-alpha-D-glucosaminyl-(1-&gt;4)]-N-acetyl-alpha-D-muramoyl-L-alanyl-D-glutamyl-meso-2,6-diaminopimeloyl-D-alanyl-D-alanine + UDP + H(+)</text>
        <dbReference type="Rhea" id="RHEA:31227"/>
        <dbReference type="ChEBI" id="CHEBI:15378"/>
        <dbReference type="ChEBI" id="CHEBI:57705"/>
        <dbReference type="ChEBI" id="CHEBI:58223"/>
        <dbReference type="ChEBI" id="CHEBI:61387"/>
        <dbReference type="ChEBI" id="CHEBI:61388"/>
        <dbReference type="EC" id="2.4.1.227"/>
    </reaction>
</comment>
<dbReference type="PANTHER" id="PTHR21015:SF22">
    <property type="entry name" value="GLYCOSYLTRANSFERASE"/>
    <property type="match status" value="1"/>
</dbReference>
<evidence type="ECO:0000259" key="12">
    <source>
        <dbReference type="Pfam" id="PF03033"/>
    </source>
</evidence>
<keyword evidence="8 10" id="KW-0131">Cell cycle</keyword>